<dbReference type="EMBL" id="JAMGBE010000003">
    <property type="protein sequence ID" value="MCL6730153.1"/>
    <property type="molecule type" value="Genomic_DNA"/>
</dbReference>
<accession>A0ABT0S3F3</accession>
<gene>
    <name evidence="1" type="ORF">LZ538_08825</name>
</gene>
<dbReference type="InterPro" id="IPR029063">
    <property type="entry name" value="SAM-dependent_MTases_sf"/>
</dbReference>
<dbReference type="PANTHER" id="PTHR43861">
    <property type="entry name" value="TRANS-ACONITATE 2-METHYLTRANSFERASE-RELATED"/>
    <property type="match status" value="1"/>
</dbReference>
<protein>
    <submittedName>
        <fullName evidence="1">Class I SAM-dependent methyltransferase</fullName>
    </submittedName>
</protein>
<dbReference type="GO" id="GO:0032259">
    <property type="term" value="P:methylation"/>
    <property type="evidence" value="ECO:0007669"/>
    <property type="project" value="UniProtKB-KW"/>
</dbReference>
<comment type="caution">
    <text evidence="1">The sequence shown here is derived from an EMBL/GenBank/DDBJ whole genome shotgun (WGS) entry which is preliminary data.</text>
</comment>
<keyword evidence="1" id="KW-0808">Transferase</keyword>
<sequence length="199" mass="22095">MLDIGCGNGDWLAFPKQAGWQVAGVEPDENARRAGSDRGFDIRPSLSDFSNEAFNALTLSHVIEHVHDPLSTLQTCHELLIPGATIFIDTPNLDSVGHRIYGKNWRGLEPPRHLVLFNREGLHRALEASGFVDIRFRRRFYPLSGMQLQSRLIASGIDPFSDAAPACRAPKFTASELLEATFSKKHTEFLTVTGRRAPS</sequence>
<keyword evidence="2" id="KW-1185">Reference proteome</keyword>
<proteinExistence type="predicted"/>
<reference evidence="1" key="1">
    <citation type="submission" date="2022-05" db="EMBL/GenBank/DDBJ databases">
        <authorList>
            <person name="Jo J.-H."/>
            <person name="Im W.-T."/>
        </authorList>
    </citation>
    <scope>NUCLEOTIDE SEQUENCE</scope>
    <source>
        <strain evidence="1">SE220</strain>
    </source>
</reference>
<dbReference type="Gene3D" id="3.40.50.150">
    <property type="entry name" value="Vaccinia Virus protein VP39"/>
    <property type="match status" value="1"/>
</dbReference>
<name>A0ABT0S3F3_9SPHN</name>
<dbReference type="Pfam" id="PF13489">
    <property type="entry name" value="Methyltransf_23"/>
    <property type="match status" value="1"/>
</dbReference>
<evidence type="ECO:0000313" key="1">
    <source>
        <dbReference type="EMBL" id="MCL6730153.1"/>
    </source>
</evidence>
<dbReference type="GO" id="GO:0008168">
    <property type="term" value="F:methyltransferase activity"/>
    <property type="evidence" value="ECO:0007669"/>
    <property type="project" value="UniProtKB-KW"/>
</dbReference>
<dbReference type="SUPFAM" id="SSF53335">
    <property type="entry name" value="S-adenosyl-L-methionine-dependent methyltransferases"/>
    <property type="match status" value="1"/>
</dbReference>
<evidence type="ECO:0000313" key="2">
    <source>
        <dbReference type="Proteomes" id="UP001165342"/>
    </source>
</evidence>
<keyword evidence="1" id="KW-0489">Methyltransferase</keyword>
<dbReference type="CDD" id="cd02440">
    <property type="entry name" value="AdoMet_MTases"/>
    <property type="match status" value="1"/>
</dbReference>
<dbReference type="Proteomes" id="UP001165342">
    <property type="component" value="Unassembled WGS sequence"/>
</dbReference>
<organism evidence="1 2">
    <name type="scientific">Sphingomonas hankyongi</name>
    <dbReference type="NCBI Taxonomy" id="2908209"/>
    <lineage>
        <taxon>Bacteria</taxon>
        <taxon>Pseudomonadati</taxon>
        <taxon>Pseudomonadota</taxon>
        <taxon>Alphaproteobacteria</taxon>
        <taxon>Sphingomonadales</taxon>
        <taxon>Sphingomonadaceae</taxon>
        <taxon>Sphingomonas</taxon>
    </lineage>
</organism>